<evidence type="ECO:0000259" key="2">
    <source>
        <dbReference type="SMART" id="SM00829"/>
    </source>
</evidence>
<dbReference type="EMBL" id="CP046173">
    <property type="protein sequence ID" value="QIS22296.1"/>
    <property type="molecule type" value="Genomic_DNA"/>
</dbReference>
<dbReference type="SUPFAM" id="SSF51735">
    <property type="entry name" value="NAD(P)-binding Rossmann-fold domains"/>
    <property type="match status" value="1"/>
</dbReference>
<dbReference type="Gene3D" id="3.90.180.10">
    <property type="entry name" value="Medium-chain alcohol dehydrogenases, catalytic domain"/>
    <property type="match status" value="1"/>
</dbReference>
<dbReference type="InterPro" id="IPR011032">
    <property type="entry name" value="GroES-like_sf"/>
</dbReference>
<dbReference type="Proteomes" id="UP000500953">
    <property type="component" value="Chromosome"/>
</dbReference>
<dbReference type="Pfam" id="PF08240">
    <property type="entry name" value="ADH_N"/>
    <property type="match status" value="1"/>
</dbReference>
<accession>A0A6G9ZAW0</accession>
<proteinExistence type="predicted"/>
<dbReference type="SUPFAM" id="SSF50129">
    <property type="entry name" value="GroES-like"/>
    <property type="match status" value="1"/>
</dbReference>
<name>A0A6G9ZAW0_9NOCA</name>
<organism evidence="3 4">
    <name type="scientific">Nocardia terpenica</name>
    <dbReference type="NCBI Taxonomy" id="455432"/>
    <lineage>
        <taxon>Bacteria</taxon>
        <taxon>Bacillati</taxon>
        <taxon>Actinomycetota</taxon>
        <taxon>Actinomycetes</taxon>
        <taxon>Mycobacteriales</taxon>
        <taxon>Nocardiaceae</taxon>
        <taxon>Nocardia</taxon>
    </lineage>
</organism>
<evidence type="ECO:0000256" key="1">
    <source>
        <dbReference type="ARBA" id="ARBA00022857"/>
    </source>
</evidence>
<dbReference type="RefSeq" id="WP_167489730.1">
    <property type="nucleotide sequence ID" value="NZ_CP046173.1"/>
</dbReference>
<keyword evidence="1" id="KW-0521">NADP</keyword>
<dbReference type="InterPro" id="IPR051603">
    <property type="entry name" value="Zinc-ADH_QOR/CCCR"/>
</dbReference>
<dbReference type="AlphaFoldDB" id="A0A6G9ZAW0"/>
<reference evidence="3 4" key="1">
    <citation type="journal article" date="2019" name="ACS Chem. Biol.">
        <title>Identification and Mobilization of a Cryptic Antibiotic Biosynthesis Gene Locus from a Human-Pathogenic Nocardia Isolate.</title>
        <authorList>
            <person name="Herisse M."/>
            <person name="Ishida K."/>
            <person name="Porter J.L."/>
            <person name="Howden B."/>
            <person name="Hertweck C."/>
            <person name="Stinear T.P."/>
            <person name="Pidot S.J."/>
        </authorList>
    </citation>
    <scope>NUCLEOTIDE SEQUENCE [LARGE SCALE GENOMIC DNA]</scope>
    <source>
        <strain evidence="3 4">AUSMDU00012715</strain>
    </source>
</reference>
<dbReference type="PANTHER" id="PTHR44154">
    <property type="entry name" value="QUINONE OXIDOREDUCTASE"/>
    <property type="match status" value="1"/>
</dbReference>
<dbReference type="Pfam" id="PF00107">
    <property type="entry name" value="ADH_zinc_N"/>
    <property type="match status" value="1"/>
</dbReference>
<dbReference type="GO" id="GO:0016491">
    <property type="term" value="F:oxidoreductase activity"/>
    <property type="evidence" value="ECO:0007669"/>
    <property type="project" value="InterPro"/>
</dbReference>
<dbReference type="InterPro" id="IPR020843">
    <property type="entry name" value="ER"/>
</dbReference>
<dbReference type="SMART" id="SM00829">
    <property type="entry name" value="PKS_ER"/>
    <property type="match status" value="1"/>
</dbReference>
<sequence>MRALFFDRFGDPDVLRVVERPDPVAGPDEAVVAVTAASVNPSDVKNVAGRMEGTVLPRIPGRDFAGIVVDGPADWIDAEVWGTGGDIGFTRDGSHAELLLVPAAALVRKPERLGFAEASVVGVNFVIGWLGAVETARLAAGETIAVFGVSGGVGGAVAQIARLLGARVIGLDRTNPDRTPAASAIDEFIALDGDSEEIGGRVRRLTAGRGADVVYDSVGGVTTAAALAAVAPRGRIVVISAVGTRTATIDLIDFYHNETRLLGADSRKLDVVESARRLAYLNPHFESGAFRPLPITRAYDLEQGGEAYRALADGTRGRVVLQNSTFHRSGGSR</sequence>
<dbReference type="InterPro" id="IPR013149">
    <property type="entry name" value="ADH-like_C"/>
</dbReference>
<dbReference type="InterPro" id="IPR013154">
    <property type="entry name" value="ADH-like_N"/>
</dbReference>
<dbReference type="InterPro" id="IPR036291">
    <property type="entry name" value="NAD(P)-bd_dom_sf"/>
</dbReference>
<evidence type="ECO:0000313" key="3">
    <source>
        <dbReference type="EMBL" id="QIS22296.1"/>
    </source>
</evidence>
<dbReference type="PANTHER" id="PTHR44154:SF1">
    <property type="entry name" value="QUINONE OXIDOREDUCTASE"/>
    <property type="match status" value="1"/>
</dbReference>
<evidence type="ECO:0000313" key="4">
    <source>
        <dbReference type="Proteomes" id="UP000500953"/>
    </source>
</evidence>
<feature type="domain" description="Enoyl reductase (ER)" evidence="2">
    <location>
        <begin position="10"/>
        <end position="321"/>
    </location>
</feature>
<gene>
    <name evidence="3" type="ORF">F6W96_32100</name>
</gene>
<protein>
    <submittedName>
        <fullName evidence="3">Zinc-binding dehydrogenase</fullName>
    </submittedName>
</protein>